<evidence type="ECO:0000313" key="8">
    <source>
        <dbReference type="Proteomes" id="UP000036908"/>
    </source>
</evidence>
<keyword evidence="3 6" id="KW-0812">Transmembrane</keyword>
<sequence>MGKELLSEWRQRFALNGMVLYLASTIFVCYMSFGLKAGAIDAITWNALFWIILLFTAVNSVAKSFIQESRGRALYYYSIASPIEIIISKIIYNALLLLALALVGFAIYSFVMERANEEGATFDLLYFLIAIVLGSLGLASSLTMISGIAAKAENSTSLMAVLSFPVILPIILMVIKLSKNAMDGLDRSVSTDEILILVAINAIVLAVSYLLFPYLWRS</sequence>
<reference evidence="8" key="1">
    <citation type="submission" date="2014-11" db="EMBL/GenBank/DDBJ databases">
        <title>Genome sequencing of Roseivirga sp. D-25.</title>
        <authorList>
            <person name="Selvaratnam C."/>
            <person name="Thevarajoo S."/>
            <person name="Goh K.M."/>
            <person name="Eee R."/>
            <person name="Chan K.-G."/>
            <person name="Chong C.S."/>
        </authorList>
    </citation>
    <scope>NUCLEOTIDE SEQUENCE [LARGE SCALE GENOMIC DNA]</scope>
    <source>
        <strain evidence="8">D-25</strain>
    </source>
</reference>
<dbReference type="OrthoDB" id="9788444at2"/>
<comment type="similarity">
    <text evidence="2">Belongs to the CcmB/CycW/HelB family.</text>
</comment>
<accession>A0A0L8APP5</accession>
<feature type="transmembrane region" description="Helical" evidence="6">
    <location>
        <begin position="157"/>
        <end position="175"/>
    </location>
</feature>
<evidence type="ECO:0000256" key="5">
    <source>
        <dbReference type="ARBA" id="ARBA00023136"/>
    </source>
</evidence>
<dbReference type="Proteomes" id="UP000036908">
    <property type="component" value="Unassembled WGS sequence"/>
</dbReference>
<dbReference type="GO" id="GO:0017004">
    <property type="term" value="P:cytochrome complex assembly"/>
    <property type="evidence" value="ECO:0007669"/>
    <property type="project" value="InterPro"/>
</dbReference>
<dbReference type="PATRIC" id="fig|1566026.4.peg.2409"/>
<organism evidence="7 8">
    <name type="scientific">Roseivirga seohaensis subsp. aquiponti</name>
    <dbReference type="NCBI Taxonomy" id="1566026"/>
    <lineage>
        <taxon>Bacteria</taxon>
        <taxon>Pseudomonadati</taxon>
        <taxon>Bacteroidota</taxon>
        <taxon>Cytophagia</taxon>
        <taxon>Cytophagales</taxon>
        <taxon>Roseivirgaceae</taxon>
        <taxon>Roseivirga</taxon>
    </lineage>
</organism>
<feature type="transmembrane region" description="Helical" evidence="6">
    <location>
        <begin position="124"/>
        <end position="145"/>
    </location>
</feature>
<evidence type="ECO:0000256" key="3">
    <source>
        <dbReference type="ARBA" id="ARBA00022692"/>
    </source>
</evidence>
<evidence type="ECO:0000256" key="1">
    <source>
        <dbReference type="ARBA" id="ARBA00004141"/>
    </source>
</evidence>
<dbReference type="InterPro" id="IPR003544">
    <property type="entry name" value="Cyt_c_biogenesis_CcmB"/>
</dbReference>
<protein>
    <submittedName>
        <fullName evidence="7">ABC transporter permease</fullName>
    </submittedName>
</protein>
<feature type="transmembrane region" description="Helical" evidence="6">
    <location>
        <begin position="195"/>
        <end position="216"/>
    </location>
</feature>
<feature type="transmembrane region" description="Helical" evidence="6">
    <location>
        <begin position="45"/>
        <end position="62"/>
    </location>
</feature>
<feature type="transmembrane region" description="Helical" evidence="6">
    <location>
        <begin position="90"/>
        <end position="112"/>
    </location>
</feature>
<evidence type="ECO:0000313" key="7">
    <source>
        <dbReference type="EMBL" id="KOF04195.1"/>
    </source>
</evidence>
<dbReference type="GO" id="GO:0016020">
    <property type="term" value="C:membrane"/>
    <property type="evidence" value="ECO:0007669"/>
    <property type="project" value="UniProtKB-SubCell"/>
</dbReference>
<feature type="transmembrane region" description="Helical" evidence="6">
    <location>
        <begin position="12"/>
        <end position="33"/>
    </location>
</feature>
<keyword evidence="8" id="KW-1185">Reference proteome</keyword>
<name>A0A0L8APP5_9BACT</name>
<evidence type="ECO:0000256" key="6">
    <source>
        <dbReference type="SAM" id="Phobius"/>
    </source>
</evidence>
<comment type="caution">
    <text evidence="7">The sequence shown here is derived from an EMBL/GenBank/DDBJ whole genome shotgun (WGS) entry which is preliminary data.</text>
</comment>
<evidence type="ECO:0000256" key="2">
    <source>
        <dbReference type="ARBA" id="ARBA00010544"/>
    </source>
</evidence>
<proteinExistence type="inferred from homology"/>
<dbReference type="EMBL" id="JSVA01000004">
    <property type="protein sequence ID" value="KOF04195.1"/>
    <property type="molecule type" value="Genomic_DNA"/>
</dbReference>
<keyword evidence="5 6" id="KW-0472">Membrane</keyword>
<comment type="subcellular location">
    <subcellularLocation>
        <location evidence="1">Membrane</location>
        <topology evidence="1">Multi-pass membrane protein</topology>
    </subcellularLocation>
</comment>
<gene>
    <name evidence="7" type="ORF">OB69_03200</name>
</gene>
<dbReference type="Pfam" id="PF03379">
    <property type="entry name" value="CcmB"/>
    <property type="match status" value="1"/>
</dbReference>
<evidence type="ECO:0000256" key="4">
    <source>
        <dbReference type="ARBA" id="ARBA00022989"/>
    </source>
</evidence>
<keyword evidence="4 6" id="KW-1133">Transmembrane helix</keyword>
<dbReference type="AlphaFoldDB" id="A0A0L8APP5"/>
<dbReference type="GO" id="GO:0015232">
    <property type="term" value="F:heme transmembrane transporter activity"/>
    <property type="evidence" value="ECO:0007669"/>
    <property type="project" value="InterPro"/>
</dbReference>